<reference evidence="2 3" key="1">
    <citation type="submission" date="2020-12" db="EMBL/GenBank/DDBJ databases">
        <title>Concerted genomic and epigenomic changes stabilize Arabidopsis allopolyploids.</title>
        <authorList>
            <person name="Chen Z."/>
        </authorList>
    </citation>
    <scope>NUCLEOTIDE SEQUENCE [LARGE SCALE GENOMIC DNA]</scope>
    <source>
        <strain evidence="2">Allo738</strain>
        <tissue evidence="2">Leaf</tissue>
    </source>
</reference>
<keyword evidence="3" id="KW-1185">Reference proteome</keyword>
<name>A0A8T1ZI04_9BRAS</name>
<gene>
    <name evidence="2" type="ORF">ISN45_Aa05g006850</name>
</gene>
<dbReference type="EMBL" id="JAEFBK010000010">
    <property type="protein sequence ID" value="KAG7559077.1"/>
    <property type="molecule type" value="Genomic_DNA"/>
</dbReference>
<comment type="caution">
    <text evidence="2">The sequence shown here is derived from an EMBL/GenBank/DDBJ whole genome shotgun (WGS) entry which is preliminary data.</text>
</comment>
<feature type="compositionally biased region" description="Basic and acidic residues" evidence="1">
    <location>
        <begin position="76"/>
        <end position="87"/>
    </location>
</feature>
<proteinExistence type="predicted"/>
<dbReference type="AlphaFoldDB" id="A0A8T1ZI04"/>
<evidence type="ECO:0000256" key="1">
    <source>
        <dbReference type="SAM" id="MobiDB-lite"/>
    </source>
</evidence>
<feature type="region of interest" description="Disordered" evidence="1">
    <location>
        <begin position="1"/>
        <end position="118"/>
    </location>
</feature>
<evidence type="ECO:0000313" key="3">
    <source>
        <dbReference type="Proteomes" id="UP000694240"/>
    </source>
</evidence>
<sequence>MGRTNDAAGTFKQRTSTSKAAPQEDPNKHPVTGVLSGLARMEDQNHLPEHLDDPPPRRNDHGAAGQDDEQVAVHKGAHEPDHMDPLIDGRGSSNFDYQASRERQQQPSRPSLSMDKEAIESSRFDELMEMMSTAVKCLQECTSSSSEEDDDFYGREEDVNYMGARRGYQGRVFNQSFRNRGRNTKQCESELALHS</sequence>
<organism evidence="2 3">
    <name type="scientific">Arabidopsis thaliana x Arabidopsis arenosa</name>
    <dbReference type="NCBI Taxonomy" id="1240361"/>
    <lineage>
        <taxon>Eukaryota</taxon>
        <taxon>Viridiplantae</taxon>
        <taxon>Streptophyta</taxon>
        <taxon>Embryophyta</taxon>
        <taxon>Tracheophyta</taxon>
        <taxon>Spermatophyta</taxon>
        <taxon>Magnoliopsida</taxon>
        <taxon>eudicotyledons</taxon>
        <taxon>Gunneridae</taxon>
        <taxon>Pentapetalae</taxon>
        <taxon>rosids</taxon>
        <taxon>malvids</taxon>
        <taxon>Brassicales</taxon>
        <taxon>Brassicaceae</taxon>
        <taxon>Camelineae</taxon>
        <taxon>Arabidopsis</taxon>
    </lineage>
</organism>
<feature type="compositionally biased region" description="Basic and acidic residues" evidence="1">
    <location>
        <begin position="40"/>
        <end position="61"/>
    </location>
</feature>
<accession>A0A8T1ZI04</accession>
<evidence type="ECO:0000313" key="2">
    <source>
        <dbReference type="EMBL" id="KAG7559077.1"/>
    </source>
</evidence>
<dbReference type="Proteomes" id="UP000694240">
    <property type="component" value="Chromosome 10"/>
</dbReference>
<protein>
    <submittedName>
        <fullName evidence="2">Uncharacterized protein</fullName>
    </submittedName>
</protein>